<feature type="chain" id="PRO_5034980634" evidence="1">
    <location>
        <begin position="20"/>
        <end position="212"/>
    </location>
</feature>
<organism evidence="2 3">
    <name type="scientific">Mucor saturninus</name>
    <dbReference type="NCBI Taxonomy" id="64648"/>
    <lineage>
        <taxon>Eukaryota</taxon>
        <taxon>Fungi</taxon>
        <taxon>Fungi incertae sedis</taxon>
        <taxon>Mucoromycota</taxon>
        <taxon>Mucoromycotina</taxon>
        <taxon>Mucoromycetes</taxon>
        <taxon>Mucorales</taxon>
        <taxon>Mucorineae</taxon>
        <taxon>Mucoraceae</taxon>
        <taxon>Mucor</taxon>
    </lineage>
</organism>
<sequence length="212" mass="24066">MKIVLPLLLLQSLLTLAHSLVVIRDDTTLFSNGKNEDLFTVTYNSCYVKLPDESYCIVTGVEHSTCNHHQLGVPNKCNDQLTDCKACLNNFQNIQRAETQRNFGIWCDQKNGYITEYNSSSPILLFTSAFFCALIYADTLPIPGVEDSKCLTSMVGFARGCDANNRFCTACILKFFIYPREELRGSMTDWCNYKRGNLAEYDRTIRTCEVTQ</sequence>
<keyword evidence="1" id="KW-0732">Signal</keyword>
<dbReference type="Proteomes" id="UP000603453">
    <property type="component" value="Unassembled WGS sequence"/>
</dbReference>
<protein>
    <submittedName>
        <fullName evidence="2">Uncharacterized protein</fullName>
    </submittedName>
</protein>
<evidence type="ECO:0000313" key="3">
    <source>
        <dbReference type="Proteomes" id="UP000603453"/>
    </source>
</evidence>
<feature type="signal peptide" evidence="1">
    <location>
        <begin position="1"/>
        <end position="19"/>
    </location>
</feature>
<comment type="caution">
    <text evidence="2">The sequence shown here is derived from an EMBL/GenBank/DDBJ whole genome shotgun (WGS) entry which is preliminary data.</text>
</comment>
<evidence type="ECO:0000313" key="2">
    <source>
        <dbReference type="EMBL" id="KAG2205841.1"/>
    </source>
</evidence>
<dbReference type="EMBL" id="JAEPRD010000034">
    <property type="protein sequence ID" value="KAG2205841.1"/>
    <property type="molecule type" value="Genomic_DNA"/>
</dbReference>
<accession>A0A8H7R7B9</accession>
<name>A0A8H7R7B9_9FUNG</name>
<reference evidence="2" key="1">
    <citation type="submission" date="2020-12" db="EMBL/GenBank/DDBJ databases">
        <title>Metabolic potential, ecology and presence of endohyphal bacteria is reflected in genomic diversity of Mucoromycotina.</title>
        <authorList>
            <person name="Muszewska A."/>
            <person name="Okrasinska A."/>
            <person name="Steczkiewicz K."/>
            <person name="Drgas O."/>
            <person name="Orlowska M."/>
            <person name="Perlinska-Lenart U."/>
            <person name="Aleksandrzak-Piekarczyk T."/>
            <person name="Szatraj K."/>
            <person name="Zielenkiewicz U."/>
            <person name="Pilsyk S."/>
            <person name="Malc E."/>
            <person name="Mieczkowski P."/>
            <person name="Kruszewska J.S."/>
            <person name="Biernat P."/>
            <person name="Pawlowska J."/>
        </authorList>
    </citation>
    <scope>NUCLEOTIDE SEQUENCE</scope>
    <source>
        <strain evidence="2">WA0000017839</strain>
    </source>
</reference>
<keyword evidence="3" id="KW-1185">Reference proteome</keyword>
<gene>
    <name evidence="2" type="ORF">INT47_004024</name>
</gene>
<evidence type="ECO:0000256" key="1">
    <source>
        <dbReference type="SAM" id="SignalP"/>
    </source>
</evidence>
<dbReference type="AlphaFoldDB" id="A0A8H7R7B9"/>
<proteinExistence type="predicted"/>
<dbReference type="OrthoDB" id="10423092at2759"/>